<accession>A0AAX1F996</accession>
<keyword evidence="1" id="KW-0732">Signal</keyword>
<feature type="chain" id="PRO_5043511194" evidence="1">
    <location>
        <begin position="27"/>
        <end position="215"/>
    </location>
</feature>
<name>A0AAX1F996_9NEIS</name>
<dbReference type="RefSeq" id="WP_067443941.1">
    <property type="nucleotide sequence ID" value="NZ_CP038018.1"/>
</dbReference>
<dbReference type="EMBL" id="CP038018">
    <property type="protein sequence ID" value="QED92635.1"/>
    <property type="molecule type" value="Genomic_DNA"/>
</dbReference>
<evidence type="ECO:0000256" key="1">
    <source>
        <dbReference type="SAM" id="SignalP"/>
    </source>
</evidence>
<evidence type="ECO:0000259" key="2">
    <source>
        <dbReference type="Pfam" id="PF13827"/>
    </source>
</evidence>
<dbReference type="Pfam" id="PF13827">
    <property type="entry name" value="DUF4189"/>
    <property type="match status" value="1"/>
</dbReference>
<reference evidence="4" key="1">
    <citation type="journal article" date="2019" name="J. Anim. Genet.">
        <title>Description and whole genome sequencing of Eikenella exigua sp. nov., isolated from brain abscess and blood.</title>
        <authorList>
            <person name="Stormo K.A."/>
            <person name="Nygaard R.M."/>
            <person name="Bruvold T.S."/>
            <person name="Dimmen G."/>
            <person name="Lindemann P.C."/>
            <person name="Jordal S."/>
            <person name="Kommedal O."/>
        </authorList>
    </citation>
    <scope>NUCLEOTIDE SEQUENCE [LARGE SCALE GENOMIC DNA]</scope>
    <source>
        <strain evidence="4">PXX</strain>
    </source>
</reference>
<protein>
    <submittedName>
        <fullName evidence="3">DUF4189 domain-containing protein</fullName>
    </submittedName>
</protein>
<feature type="domain" description="DUF4189" evidence="2">
    <location>
        <begin position="94"/>
        <end position="180"/>
    </location>
</feature>
<evidence type="ECO:0000313" key="4">
    <source>
        <dbReference type="Proteomes" id="UP000326695"/>
    </source>
</evidence>
<dbReference type="KEGG" id="eex:EZJ17_08460"/>
<evidence type="ECO:0000313" key="3">
    <source>
        <dbReference type="EMBL" id="QED92635.1"/>
    </source>
</evidence>
<organism evidence="3 4">
    <name type="scientific">Eikenella exigua</name>
    <dbReference type="NCBI Taxonomy" id="2528037"/>
    <lineage>
        <taxon>Bacteria</taxon>
        <taxon>Pseudomonadati</taxon>
        <taxon>Pseudomonadota</taxon>
        <taxon>Betaproteobacteria</taxon>
        <taxon>Neisseriales</taxon>
        <taxon>Neisseriaceae</taxon>
        <taxon>Eikenella</taxon>
    </lineage>
</organism>
<dbReference type="Proteomes" id="UP000326695">
    <property type="component" value="Chromosome"/>
</dbReference>
<dbReference type="InterPro" id="IPR025240">
    <property type="entry name" value="DUF4189"/>
</dbReference>
<gene>
    <name evidence="3" type="ORF">EZJ17_08460</name>
</gene>
<proteinExistence type="predicted"/>
<keyword evidence="4" id="KW-1185">Reference proteome</keyword>
<sequence>MKQSMMNTAAGVLAAVLLGSAGLAYANPYPVGSQQWHNFNGIMQSEADRIQRERNAVRQQPTYSGPTAAEIRAWEQREAEVQAEIAELRRTPFWMALAWNFDKDTITWPGGYPSKERAIERAKQICNSSSCHVFATFSNSCAVVVKATDNPRDTNDLFVGINPDDEIAAQQAMRACQRVHGVTRSRCFYTGAHTGKGANGTAFCVGYDHSLYNQR</sequence>
<dbReference type="AlphaFoldDB" id="A0AAX1F996"/>
<feature type="signal peptide" evidence="1">
    <location>
        <begin position="1"/>
        <end position="26"/>
    </location>
</feature>